<proteinExistence type="predicted"/>
<evidence type="ECO:0000256" key="2">
    <source>
        <dbReference type="SAM" id="Phobius"/>
    </source>
</evidence>
<feature type="transmembrane region" description="Helical" evidence="2">
    <location>
        <begin position="50"/>
        <end position="74"/>
    </location>
</feature>
<keyword evidence="2" id="KW-0812">Transmembrane</keyword>
<evidence type="ECO:0000313" key="3">
    <source>
        <dbReference type="EMBL" id="HIQ83635.1"/>
    </source>
</evidence>
<evidence type="ECO:0000313" key="4">
    <source>
        <dbReference type="Proteomes" id="UP000824260"/>
    </source>
</evidence>
<dbReference type="EMBL" id="DVFZ01000103">
    <property type="protein sequence ID" value="HIQ83635.1"/>
    <property type="molecule type" value="Genomic_DNA"/>
</dbReference>
<sequence>MKTSFWDRILMFLYVLIVLAFGVCMALRPFGVDLLGNMFAGLEQSAGHFLTLLIGLGLTAIVALLSVYMLMMIFRKGKRHVPSSFVSVDPGDGGQVHISLSALAQMARQAVGRVENVRDMKIDVAGDGDAVAVTVNLTLTANAHVPTVTKNMRKAIRNSIESNCGVAVRDVEIIVGSLADETQKPEKKKIRWLNAPRRKEREQSVEAAAAQEAAAPLPEIPAPEPEKTQEPAEDWTGTFAPLEEPAAPVETPEADEDFSLDLDGNFVVDDEEEDDGDEETLEPFPEQDLFADDSQKDEHQN</sequence>
<reference evidence="3" key="2">
    <citation type="journal article" date="2021" name="PeerJ">
        <title>Extensive microbial diversity within the chicken gut microbiome revealed by metagenomics and culture.</title>
        <authorList>
            <person name="Gilroy R."/>
            <person name="Ravi A."/>
            <person name="Getino M."/>
            <person name="Pursley I."/>
            <person name="Horton D.L."/>
            <person name="Alikhan N.F."/>
            <person name="Baker D."/>
            <person name="Gharbi K."/>
            <person name="Hall N."/>
            <person name="Watson M."/>
            <person name="Adriaenssens E.M."/>
            <person name="Foster-Nyarko E."/>
            <person name="Jarju S."/>
            <person name="Secka A."/>
            <person name="Antonio M."/>
            <person name="Oren A."/>
            <person name="Chaudhuri R.R."/>
            <person name="La Ragione R."/>
            <person name="Hildebrand F."/>
            <person name="Pallen M.J."/>
        </authorList>
    </citation>
    <scope>NUCLEOTIDE SEQUENCE</scope>
    <source>
        <strain evidence="3">ChiSjej6B24-2974</strain>
    </source>
</reference>
<accession>A0A9D0ZNE4</accession>
<protein>
    <submittedName>
        <fullName evidence="3">Alkaline shock response membrane anchor protein AmaP</fullName>
    </submittedName>
</protein>
<dbReference type="Proteomes" id="UP000824260">
    <property type="component" value="Unassembled WGS sequence"/>
</dbReference>
<organism evidence="3 4">
    <name type="scientific">Candidatus Pullichristensenella stercorigallinarum</name>
    <dbReference type="NCBI Taxonomy" id="2840909"/>
    <lineage>
        <taxon>Bacteria</taxon>
        <taxon>Bacillati</taxon>
        <taxon>Bacillota</taxon>
        <taxon>Clostridia</taxon>
        <taxon>Candidatus Pullichristensenella</taxon>
    </lineage>
</organism>
<feature type="transmembrane region" description="Helical" evidence="2">
    <location>
        <begin position="12"/>
        <end position="30"/>
    </location>
</feature>
<evidence type="ECO:0000256" key="1">
    <source>
        <dbReference type="SAM" id="MobiDB-lite"/>
    </source>
</evidence>
<comment type="caution">
    <text evidence="3">The sequence shown here is derived from an EMBL/GenBank/DDBJ whole genome shotgun (WGS) entry which is preliminary data.</text>
</comment>
<feature type="compositionally biased region" description="Acidic residues" evidence="1">
    <location>
        <begin position="268"/>
        <end position="281"/>
    </location>
</feature>
<dbReference type="AlphaFoldDB" id="A0A9D0ZNE4"/>
<reference evidence="3" key="1">
    <citation type="submission" date="2020-10" db="EMBL/GenBank/DDBJ databases">
        <authorList>
            <person name="Gilroy R."/>
        </authorList>
    </citation>
    <scope>NUCLEOTIDE SEQUENCE</scope>
    <source>
        <strain evidence="3">ChiSjej6B24-2974</strain>
    </source>
</reference>
<dbReference type="NCBIfam" id="NF033218">
    <property type="entry name" value="anchor_AmaP"/>
    <property type="match status" value="1"/>
</dbReference>
<keyword evidence="2" id="KW-0472">Membrane</keyword>
<name>A0A9D0ZNE4_9FIRM</name>
<feature type="compositionally biased region" description="Low complexity" evidence="1">
    <location>
        <begin position="206"/>
        <end position="217"/>
    </location>
</feature>
<keyword evidence="2" id="KW-1133">Transmembrane helix</keyword>
<feature type="region of interest" description="Disordered" evidence="1">
    <location>
        <begin position="194"/>
        <end position="301"/>
    </location>
</feature>
<gene>
    <name evidence="3" type="primary">amaP</name>
    <name evidence="3" type="ORF">IAA52_11105</name>
</gene>
<feature type="compositionally biased region" description="Low complexity" evidence="1">
    <location>
        <begin position="240"/>
        <end position="251"/>
    </location>
</feature>